<comment type="caution">
    <text evidence="8">The sequence shown here is derived from an EMBL/GenBank/DDBJ whole genome shotgun (WGS) entry which is preliminary data.</text>
</comment>
<dbReference type="Proteomes" id="UP000033649">
    <property type="component" value="Unassembled WGS sequence"/>
</dbReference>
<dbReference type="NCBIfam" id="TIGR02490">
    <property type="entry name" value="flgF"/>
    <property type="match status" value="1"/>
</dbReference>
<dbReference type="InterPro" id="IPR020013">
    <property type="entry name" value="Flagellar_FlgE/F/G"/>
</dbReference>
<dbReference type="GO" id="GO:0030694">
    <property type="term" value="C:bacterial-type flagellum basal body, rod"/>
    <property type="evidence" value="ECO:0007669"/>
    <property type="project" value="UniProtKB-UniRule"/>
</dbReference>
<evidence type="ECO:0000313" key="8">
    <source>
        <dbReference type="EMBL" id="KKB10382.1"/>
    </source>
</evidence>
<evidence type="ECO:0000256" key="2">
    <source>
        <dbReference type="ARBA" id="ARBA00009677"/>
    </source>
</evidence>
<dbReference type="InterPro" id="IPR012836">
    <property type="entry name" value="FlgF"/>
</dbReference>
<comment type="subcellular location">
    <subcellularLocation>
        <location evidence="1 4">Bacterial flagellum basal body</location>
    </subcellularLocation>
</comment>
<dbReference type="GO" id="GO:0071978">
    <property type="term" value="P:bacterial-type flagellum-dependent swarming motility"/>
    <property type="evidence" value="ECO:0007669"/>
    <property type="project" value="TreeGrafter"/>
</dbReference>
<feature type="domain" description="Flagellar basal body rod protein N-terminal" evidence="5">
    <location>
        <begin position="8"/>
        <end position="35"/>
    </location>
</feature>
<dbReference type="NCBIfam" id="TIGR03506">
    <property type="entry name" value="FlgEFG_subfam"/>
    <property type="match status" value="1"/>
</dbReference>
<dbReference type="InterPro" id="IPR001444">
    <property type="entry name" value="Flag_bb_rod_N"/>
</dbReference>
<evidence type="ECO:0000259" key="7">
    <source>
        <dbReference type="Pfam" id="PF22692"/>
    </source>
</evidence>
<keyword evidence="9" id="KW-1185">Reference proteome</keyword>
<protein>
    <recommendedName>
        <fullName evidence="4">Flagellar basal-body rod protein FlgF</fullName>
    </recommendedName>
</protein>
<evidence type="ECO:0000256" key="1">
    <source>
        <dbReference type="ARBA" id="ARBA00004117"/>
    </source>
</evidence>
<organism evidence="8 9">
    <name type="scientific">Devosia chinhatensis</name>
    <dbReference type="NCBI Taxonomy" id="429727"/>
    <lineage>
        <taxon>Bacteria</taxon>
        <taxon>Pseudomonadati</taxon>
        <taxon>Pseudomonadota</taxon>
        <taxon>Alphaproteobacteria</taxon>
        <taxon>Hyphomicrobiales</taxon>
        <taxon>Devosiaceae</taxon>
        <taxon>Devosia</taxon>
    </lineage>
</organism>
<dbReference type="Pfam" id="PF22692">
    <property type="entry name" value="LlgE_F_G_D1"/>
    <property type="match status" value="1"/>
</dbReference>
<evidence type="ECO:0000313" key="9">
    <source>
        <dbReference type="Proteomes" id="UP000033649"/>
    </source>
</evidence>
<keyword evidence="3 4" id="KW-0975">Bacterial flagellum</keyword>
<dbReference type="SUPFAM" id="SSF117143">
    <property type="entry name" value="Flagellar hook protein flgE"/>
    <property type="match status" value="1"/>
</dbReference>
<evidence type="ECO:0000256" key="4">
    <source>
        <dbReference type="RuleBase" id="RU362116"/>
    </source>
</evidence>
<dbReference type="STRING" id="429727.VE26_08770"/>
<dbReference type="InterPro" id="IPR010930">
    <property type="entry name" value="Flg_bb/hook_C_dom"/>
</dbReference>
<reference evidence="8 9" key="1">
    <citation type="submission" date="2015-03" db="EMBL/GenBank/DDBJ databases">
        <authorList>
            <person name="Hassan Y."/>
            <person name="Lepp D."/>
            <person name="Li X.-Z."/>
            <person name="Zhou T."/>
        </authorList>
    </citation>
    <scope>NUCLEOTIDE SEQUENCE [LARGE SCALE GENOMIC DNA]</scope>
    <source>
        <strain evidence="8 9">IPL18</strain>
    </source>
</reference>
<feature type="domain" description="Flagellar hook protein FlgE/F/G-like D1" evidence="7">
    <location>
        <begin position="88"/>
        <end position="151"/>
    </location>
</feature>
<evidence type="ECO:0000256" key="3">
    <source>
        <dbReference type="ARBA" id="ARBA00023143"/>
    </source>
</evidence>
<feature type="domain" description="Flagellar basal-body/hook protein C-terminal" evidence="6">
    <location>
        <begin position="194"/>
        <end position="238"/>
    </location>
</feature>
<dbReference type="Pfam" id="PF00460">
    <property type="entry name" value="Flg_bb_rod"/>
    <property type="match status" value="1"/>
</dbReference>
<dbReference type="Pfam" id="PF06429">
    <property type="entry name" value="Flg_bbr_C"/>
    <property type="match status" value="1"/>
</dbReference>
<comment type="similarity">
    <text evidence="2 4">Belongs to the flagella basal body rod proteins family.</text>
</comment>
<sequence length="245" mass="26000">MGNAQLISLSRQIALQRQMDVVAHNVANINTTGFKAEQILFEQYEMPVARDRTFPNLDQPLAYVQDWATIHDLSGGAMVQTGNELDIALNGNGFLAVQTPAGERWTRAGSLQIDNAGTLVDLSGNPVLGNGGPIQFGPDESGITIAPDGSIASSAGAKGQLRIVEFANPQALVREGSNLFSGGTPGANAGTRVMQGHIEKSNVSGVSEMAELIRVTRAYESIASLTQKQDELRRSAIQRLGDTNA</sequence>
<dbReference type="PATRIC" id="fig|429727.3.peg.1810"/>
<dbReference type="OrthoDB" id="9804559at2"/>
<accession>A0A0F5FQB3</accession>
<dbReference type="InterPro" id="IPR053967">
    <property type="entry name" value="LlgE_F_G-like_D1"/>
</dbReference>
<dbReference type="PANTHER" id="PTHR30435">
    <property type="entry name" value="FLAGELLAR PROTEIN"/>
    <property type="match status" value="1"/>
</dbReference>
<comment type="subunit">
    <text evidence="4">The basal body constitutes a major portion of the flagellar organelle and consists of five rings (E,L,P,S, and M) mounted on a central rod. The rod consists of about 26 subunits of FlgG in the distal portion, and FlgB, FlgC and FlgF are thought to build up the proximal portion of the rod with about 6 subunits each.</text>
</comment>
<dbReference type="PANTHER" id="PTHR30435:SF19">
    <property type="entry name" value="FLAGELLAR BASAL-BODY ROD PROTEIN FLGG"/>
    <property type="match status" value="1"/>
</dbReference>
<dbReference type="EMBL" id="JZEY01000054">
    <property type="protein sequence ID" value="KKB10382.1"/>
    <property type="molecule type" value="Genomic_DNA"/>
</dbReference>
<evidence type="ECO:0000259" key="6">
    <source>
        <dbReference type="Pfam" id="PF06429"/>
    </source>
</evidence>
<name>A0A0F5FQB3_9HYPH</name>
<evidence type="ECO:0000259" key="5">
    <source>
        <dbReference type="Pfam" id="PF00460"/>
    </source>
</evidence>
<dbReference type="AlphaFoldDB" id="A0A0F5FQB3"/>
<gene>
    <name evidence="8" type="ORF">VE26_08770</name>
</gene>
<dbReference type="InterPro" id="IPR037925">
    <property type="entry name" value="FlgE/F/G-like"/>
</dbReference>
<proteinExistence type="inferred from homology"/>